<gene>
    <name evidence="4" type="ordered locus">Sala_1784</name>
</gene>
<dbReference type="GO" id="GO:0030288">
    <property type="term" value="C:outer membrane-bounded periplasmic space"/>
    <property type="evidence" value="ECO:0007669"/>
    <property type="project" value="TreeGrafter"/>
</dbReference>
<evidence type="ECO:0000256" key="2">
    <source>
        <dbReference type="ARBA" id="ARBA00022448"/>
    </source>
</evidence>
<dbReference type="GO" id="GO:0015679">
    <property type="term" value="P:plasma membrane copper ion transport"/>
    <property type="evidence" value="ECO:0007669"/>
    <property type="project" value="TreeGrafter"/>
</dbReference>
<evidence type="ECO:0000313" key="5">
    <source>
        <dbReference type="Proteomes" id="UP000006578"/>
    </source>
</evidence>
<sequence length="524" mass="54911">MNPCRTTIDALSIRVLIMTRSRLLAALAAPVLALSLAGCGLLSPDEQAEADGGGGIVVTHFAPSTELFVEYRPLVQGKDRRFDAHLTWLDSYKPVTDGTLTAELVWPDGTIDTAKAGPSDVQGIFRPLLKASKSGKARLRLVLGNPKGQSVHDLGEVTVWATSAEGAKAAPAEAEEEGAVAFSKEVQWRIPFMTTAAQVTNFAETVPVTVDVQIQPQAEAIVSAPVDGILRAARMPAAGDRVRRGQVLASISSTLGGGEDVATLDLAINEARIARDAAAREVARMTQLVEAEAVPARRLDEARTALRMAEAQLRSASQRRSAVAGGGAGVPVVAPISGEVLDSALVQGAGVTGGQRLLRIGDPAALWLVARVPEAMAAMVGTPNGIDLQLPDRVITLGDGTGQLVQRGAAIDPQTRTLSVIYAWNSRALRPGQRVQGLLRTGYATRRLTIPASALLNESGQDVVYVQLGGETFQRRAVTVLARSGTRVAIEGQLKAGERVVTRGAAAVRAAAATPDAFGHGHAH</sequence>
<dbReference type="Pfam" id="PF25967">
    <property type="entry name" value="RND-MFP_C"/>
    <property type="match status" value="1"/>
</dbReference>
<dbReference type="Proteomes" id="UP000006578">
    <property type="component" value="Chromosome"/>
</dbReference>
<evidence type="ECO:0000256" key="1">
    <source>
        <dbReference type="ARBA" id="ARBA00009477"/>
    </source>
</evidence>
<dbReference type="eggNOG" id="COG0845">
    <property type="taxonomic scope" value="Bacteria"/>
</dbReference>
<organism evidence="4 5">
    <name type="scientific">Sphingopyxis alaskensis (strain DSM 13593 / LMG 18877 / RB2256)</name>
    <name type="common">Sphingomonas alaskensis</name>
    <dbReference type="NCBI Taxonomy" id="317655"/>
    <lineage>
        <taxon>Bacteria</taxon>
        <taxon>Pseudomonadati</taxon>
        <taxon>Pseudomonadota</taxon>
        <taxon>Alphaproteobacteria</taxon>
        <taxon>Sphingomonadales</taxon>
        <taxon>Sphingomonadaceae</taxon>
        <taxon>Sphingopyxis</taxon>
    </lineage>
</organism>
<dbReference type="STRING" id="317655.Sala_1784"/>
<dbReference type="KEGG" id="sal:Sala_1784"/>
<accession>Q1GS76</accession>
<dbReference type="InterPro" id="IPR058627">
    <property type="entry name" value="MdtA-like_C"/>
</dbReference>
<dbReference type="RefSeq" id="WP_011542074.1">
    <property type="nucleotide sequence ID" value="NC_008048.1"/>
</dbReference>
<feature type="domain" description="Multidrug resistance protein MdtA-like C-terminal permuted SH3" evidence="3">
    <location>
        <begin position="448"/>
        <end position="505"/>
    </location>
</feature>
<comment type="similarity">
    <text evidence="1">Belongs to the membrane fusion protein (MFP) (TC 8.A.1) family.</text>
</comment>
<name>Q1GS76_SPHAL</name>
<evidence type="ECO:0000313" key="4">
    <source>
        <dbReference type="EMBL" id="ABF53496.1"/>
    </source>
</evidence>
<dbReference type="InterPro" id="IPR006143">
    <property type="entry name" value="RND_pump_MFP"/>
</dbReference>
<dbReference type="PANTHER" id="PTHR30097:SF15">
    <property type="entry name" value="CATION EFFLUX SYSTEM PROTEIN CUSB"/>
    <property type="match status" value="1"/>
</dbReference>
<dbReference type="GO" id="GO:0046914">
    <property type="term" value="F:transition metal ion binding"/>
    <property type="evidence" value="ECO:0007669"/>
    <property type="project" value="TreeGrafter"/>
</dbReference>
<dbReference type="HOGENOM" id="CLU_041892_0_0_5"/>
<dbReference type="NCBIfam" id="TIGR01730">
    <property type="entry name" value="RND_mfp"/>
    <property type="match status" value="1"/>
</dbReference>
<dbReference type="Gene3D" id="1.10.287.470">
    <property type="entry name" value="Helix hairpin bin"/>
    <property type="match status" value="1"/>
</dbReference>
<dbReference type="Gene3D" id="2.40.50.100">
    <property type="match status" value="1"/>
</dbReference>
<evidence type="ECO:0000259" key="3">
    <source>
        <dbReference type="Pfam" id="PF25967"/>
    </source>
</evidence>
<dbReference type="GO" id="GO:0060003">
    <property type="term" value="P:copper ion export"/>
    <property type="evidence" value="ECO:0007669"/>
    <property type="project" value="TreeGrafter"/>
</dbReference>
<dbReference type="EMBL" id="CP000356">
    <property type="protein sequence ID" value="ABF53496.1"/>
    <property type="molecule type" value="Genomic_DNA"/>
</dbReference>
<dbReference type="Gene3D" id="2.40.420.20">
    <property type="match status" value="1"/>
</dbReference>
<proteinExistence type="inferred from homology"/>
<dbReference type="Gene3D" id="2.40.30.170">
    <property type="match status" value="1"/>
</dbReference>
<protein>
    <submittedName>
        <fullName evidence="4">Secretion protein HlyD</fullName>
    </submittedName>
</protein>
<dbReference type="SUPFAM" id="SSF111369">
    <property type="entry name" value="HlyD-like secretion proteins"/>
    <property type="match status" value="1"/>
</dbReference>
<reference evidence="4 5" key="1">
    <citation type="journal article" date="2009" name="Proc. Natl. Acad. Sci. U.S.A.">
        <title>The genomic basis of trophic strategy in marine bacteria.</title>
        <authorList>
            <person name="Lauro F.M."/>
            <person name="McDougald D."/>
            <person name="Thomas T."/>
            <person name="Williams T.J."/>
            <person name="Egan S."/>
            <person name="Rice S."/>
            <person name="DeMaere M.Z."/>
            <person name="Ting L."/>
            <person name="Ertan H."/>
            <person name="Johnson J."/>
            <person name="Ferriera S."/>
            <person name="Lapidus A."/>
            <person name="Anderson I."/>
            <person name="Kyrpides N."/>
            <person name="Munk A.C."/>
            <person name="Detter C."/>
            <person name="Han C.S."/>
            <person name="Brown M.V."/>
            <person name="Robb F.T."/>
            <person name="Kjelleberg S."/>
            <person name="Cavicchioli R."/>
        </authorList>
    </citation>
    <scope>NUCLEOTIDE SEQUENCE [LARGE SCALE GENOMIC DNA]</scope>
    <source>
        <strain evidence="5">DSM 13593 / LMG 18877 / RB2256</strain>
    </source>
</reference>
<keyword evidence="5" id="KW-1185">Reference proteome</keyword>
<dbReference type="AlphaFoldDB" id="Q1GS76"/>
<dbReference type="PANTHER" id="PTHR30097">
    <property type="entry name" value="CATION EFFLUX SYSTEM PROTEIN CUSB"/>
    <property type="match status" value="1"/>
</dbReference>
<dbReference type="GO" id="GO:0016020">
    <property type="term" value="C:membrane"/>
    <property type="evidence" value="ECO:0007669"/>
    <property type="project" value="InterPro"/>
</dbReference>
<dbReference type="GO" id="GO:0022857">
    <property type="term" value="F:transmembrane transporter activity"/>
    <property type="evidence" value="ECO:0007669"/>
    <property type="project" value="InterPro"/>
</dbReference>
<keyword evidence="2" id="KW-0813">Transport</keyword>
<dbReference type="InterPro" id="IPR051909">
    <property type="entry name" value="MFP_Cation_Efflux"/>
</dbReference>